<evidence type="ECO:0000313" key="2">
    <source>
        <dbReference type="Proteomes" id="UP000259921"/>
    </source>
</evidence>
<sequence length="140" mass="16239">MQKVDRLRQDFKRLTNQEKNQFLFWLGLSSQEASERFSERKIYECLKSSLSKLSAAGDLQFEAVKSGQTGEHFQKVVEKVNTAAETLQPNERERFLVKYCATAVGRLVVLDSPLQLPHLLRMIARHHEQIMGDLKRELSY</sequence>
<dbReference type="Proteomes" id="UP000259921">
    <property type="component" value="Segment"/>
</dbReference>
<reference evidence="1 2" key="1">
    <citation type="submission" date="2017-08" db="EMBL/GenBank/DDBJ databases">
        <title>Complete genome sequence of bacteriophage vB_VpaS_KF6.</title>
        <authorList>
            <person name="Yu J."/>
            <person name="Kwak S.-J."/>
            <person name="Lim J.-A."/>
            <person name="Chang H.-J."/>
        </authorList>
    </citation>
    <scope>NUCLEOTIDE SEQUENCE [LARGE SCALE GENOMIC DNA]</scope>
</reference>
<gene>
    <name evidence="1" type="ORF">KF6_053</name>
</gene>
<protein>
    <submittedName>
        <fullName evidence="1">Uncharacterized protein</fullName>
    </submittedName>
</protein>
<name>A0A384WZA5_9CAUD</name>
<dbReference type="EMBL" id="MF754116">
    <property type="protein sequence ID" value="ATI19461.1"/>
    <property type="molecule type" value="Genomic_DNA"/>
</dbReference>
<proteinExistence type="predicted"/>
<accession>A0A384WZA5</accession>
<evidence type="ECO:0000313" key="1">
    <source>
        <dbReference type="EMBL" id="ATI19461.1"/>
    </source>
</evidence>
<organism evidence="1 2">
    <name type="scientific">Vibrio phage vB_VpaS_KF6</name>
    <dbReference type="NCBI Taxonomy" id="2041477"/>
    <lineage>
        <taxon>Viruses</taxon>
        <taxon>Duplodnaviria</taxon>
        <taxon>Heunggongvirae</taxon>
        <taxon>Uroviricota</taxon>
        <taxon>Caudoviricetes</taxon>
        <taxon>Mardecavirus</taxon>
        <taxon>Mardecavirus SSP002</taxon>
    </lineage>
</organism>